<protein>
    <recommendedName>
        <fullName evidence="4">DUF2953 domain-containing protein</fullName>
    </recommendedName>
</protein>
<name>A0A0F5PM99_9THEO</name>
<reference evidence="2 3" key="1">
    <citation type="submission" date="2008-07" db="EMBL/GenBank/DDBJ databases">
        <authorList>
            <person name="Gonzalez J."/>
            <person name="Sokolova T."/>
            <person name="Ferriera S."/>
            <person name="Johnson J."/>
            <person name="Kravitz S."/>
            <person name="Beeson K."/>
            <person name="Sutton G."/>
            <person name="Rogers Y.-H."/>
            <person name="Friedman R."/>
            <person name="Frazier M."/>
            <person name="Venter J.C."/>
        </authorList>
    </citation>
    <scope>NUCLEOTIDE SEQUENCE [LARGE SCALE GENOMIC DNA]</scope>
    <source>
        <strain evidence="2 3">DSM 12653</strain>
    </source>
</reference>
<sequence>MMKYISFGLLVFIFLVAFYFLPLKVKVKSRKEGGTISLEIEINIFFVKLLRFNLHSFEGSKSSVLKVLGINLNIEKRGKDLYKKSRESLGISVKNMGFFEILRIFKDMLKGTVVYRFYLAIKVGLEDAAYTAILTGSLWGMVYTAIMPFYNNAKFLNPPEVHIMPIYGENRVEGDLICIFKTRCGNIIINGMKLWNNLKGR</sequence>
<evidence type="ECO:0000313" key="3">
    <source>
        <dbReference type="Proteomes" id="UP000010146"/>
    </source>
</evidence>
<gene>
    <name evidence="2" type="ORF">CDSM653_01244</name>
</gene>
<organism evidence="2 3">
    <name type="scientific">Caldanaerobacter subterraneus subsp. pacificus DSM 12653</name>
    <dbReference type="NCBI Taxonomy" id="391606"/>
    <lineage>
        <taxon>Bacteria</taxon>
        <taxon>Bacillati</taxon>
        <taxon>Bacillota</taxon>
        <taxon>Clostridia</taxon>
        <taxon>Thermoanaerobacterales</taxon>
        <taxon>Thermoanaerobacteraceae</taxon>
        <taxon>Caldanaerobacter</taxon>
    </lineage>
</organism>
<reference evidence="3" key="3">
    <citation type="submission" date="2015-02" db="EMBL/GenBank/DDBJ databases">
        <title>Genome analysis of three genomes within the thermophilic hydrogenogenic bacterial species Caldanaerobacter subterraneus.</title>
        <authorList>
            <person name="Sant'Anna F.H."/>
            <person name="Lebedinsky A."/>
            <person name="Sokolova T."/>
            <person name="Robb F.T."/>
            <person name="Gonzalez J.M."/>
        </authorList>
    </citation>
    <scope>NUCLEOTIDE SEQUENCE [LARGE SCALE GENOMIC DNA]</scope>
    <source>
        <strain evidence="3">DSM 12653</strain>
    </source>
</reference>
<evidence type="ECO:0008006" key="4">
    <source>
        <dbReference type="Google" id="ProtNLM"/>
    </source>
</evidence>
<evidence type="ECO:0000313" key="2">
    <source>
        <dbReference type="EMBL" id="KKC29720.1"/>
    </source>
</evidence>
<dbReference type="Pfam" id="PF11167">
    <property type="entry name" value="DUF2953"/>
    <property type="match status" value="1"/>
</dbReference>
<evidence type="ECO:0000256" key="1">
    <source>
        <dbReference type="SAM" id="Phobius"/>
    </source>
</evidence>
<reference evidence="2 3" key="2">
    <citation type="journal article" date="2015" name="BMC Genomics">
        <title>Analysis of three genomes within the thermophilic bacterial species Caldanaerobacter subterraneus with a focus on carbon monoxide dehydrogenase evolution and hydrolase diversity.</title>
        <authorList>
            <person name="Sant'Anna F.H."/>
            <person name="Lebedinsky A.V."/>
            <person name="Sokolova T.G."/>
            <person name="Robb F.T."/>
            <person name="Gonzalez J.M."/>
        </authorList>
    </citation>
    <scope>NUCLEOTIDE SEQUENCE [LARGE SCALE GENOMIC DNA]</scope>
    <source>
        <strain evidence="2 3">DSM 12653</strain>
    </source>
</reference>
<keyword evidence="1" id="KW-1133">Transmembrane helix</keyword>
<dbReference type="EMBL" id="ABXP02000072">
    <property type="protein sequence ID" value="KKC29720.1"/>
    <property type="molecule type" value="Genomic_DNA"/>
</dbReference>
<dbReference type="AlphaFoldDB" id="A0A0F5PM99"/>
<feature type="transmembrane region" description="Helical" evidence="1">
    <location>
        <begin position="6"/>
        <end position="23"/>
    </location>
</feature>
<proteinExistence type="predicted"/>
<keyword evidence="1" id="KW-0472">Membrane</keyword>
<dbReference type="Proteomes" id="UP000010146">
    <property type="component" value="Unassembled WGS sequence"/>
</dbReference>
<dbReference type="InterPro" id="IPR021338">
    <property type="entry name" value="DUF2953"/>
</dbReference>
<accession>A0A0F5PM99</accession>
<keyword evidence="1" id="KW-0812">Transmembrane</keyword>
<comment type="caution">
    <text evidence="2">The sequence shown here is derived from an EMBL/GenBank/DDBJ whole genome shotgun (WGS) entry which is preliminary data.</text>
</comment>